<keyword evidence="2" id="KW-1185">Reference proteome</keyword>
<dbReference type="EMBL" id="JARQZJ010000011">
    <property type="protein sequence ID" value="KAK9872449.1"/>
    <property type="molecule type" value="Genomic_DNA"/>
</dbReference>
<reference evidence="1 2" key="1">
    <citation type="submission" date="2023-03" db="EMBL/GenBank/DDBJ databases">
        <title>Genome insight into feeding habits of ladybird beetles.</title>
        <authorList>
            <person name="Li H.-S."/>
            <person name="Huang Y.-H."/>
            <person name="Pang H."/>
        </authorList>
    </citation>
    <scope>NUCLEOTIDE SEQUENCE [LARGE SCALE GENOMIC DNA]</scope>
    <source>
        <strain evidence="1">SYSU_2023b</strain>
        <tissue evidence="1">Whole body</tissue>
    </source>
</reference>
<protein>
    <submittedName>
        <fullName evidence="1">Uncharacterized protein</fullName>
    </submittedName>
</protein>
<organism evidence="1 2">
    <name type="scientific">Henosepilachna vigintioctopunctata</name>
    <dbReference type="NCBI Taxonomy" id="420089"/>
    <lineage>
        <taxon>Eukaryota</taxon>
        <taxon>Metazoa</taxon>
        <taxon>Ecdysozoa</taxon>
        <taxon>Arthropoda</taxon>
        <taxon>Hexapoda</taxon>
        <taxon>Insecta</taxon>
        <taxon>Pterygota</taxon>
        <taxon>Neoptera</taxon>
        <taxon>Endopterygota</taxon>
        <taxon>Coleoptera</taxon>
        <taxon>Polyphaga</taxon>
        <taxon>Cucujiformia</taxon>
        <taxon>Coccinelloidea</taxon>
        <taxon>Coccinellidae</taxon>
        <taxon>Epilachninae</taxon>
        <taxon>Epilachnini</taxon>
        <taxon>Henosepilachna</taxon>
    </lineage>
</organism>
<accession>A0AAW1TNT8</accession>
<feature type="non-terminal residue" evidence="1">
    <location>
        <position position="1"/>
    </location>
</feature>
<name>A0AAW1TNT8_9CUCU</name>
<dbReference type="Proteomes" id="UP001431783">
    <property type="component" value="Unassembled WGS sequence"/>
</dbReference>
<gene>
    <name evidence="1" type="ORF">WA026_017913</name>
</gene>
<comment type="caution">
    <text evidence="1">The sequence shown here is derived from an EMBL/GenBank/DDBJ whole genome shotgun (WGS) entry which is preliminary data.</text>
</comment>
<sequence>VIVLFAAVASVTSTEIIQGPSVRTFNAGPDGHFIDSIATGGAVINGPTPFLVPPTLKAVAGVADGSWVQETLPNYVFPGLSARRVYGGPFIYPVPGAPVFAKSFYEAAFYPGRVFPVPYGKAVISGPSGTIVADHH</sequence>
<evidence type="ECO:0000313" key="2">
    <source>
        <dbReference type="Proteomes" id="UP001431783"/>
    </source>
</evidence>
<proteinExistence type="predicted"/>
<dbReference type="AlphaFoldDB" id="A0AAW1TNT8"/>
<evidence type="ECO:0000313" key="1">
    <source>
        <dbReference type="EMBL" id="KAK9872449.1"/>
    </source>
</evidence>